<evidence type="ECO:0000256" key="4">
    <source>
        <dbReference type="ARBA" id="ARBA00023002"/>
    </source>
</evidence>
<organism evidence="6 7">
    <name type="scientific">[Myrmecia] bisecta</name>
    <dbReference type="NCBI Taxonomy" id="41462"/>
    <lineage>
        <taxon>Eukaryota</taxon>
        <taxon>Viridiplantae</taxon>
        <taxon>Chlorophyta</taxon>
        <taxon>core chlorophytes</taxon>
        <taxon>Trebouxiophyceae</taxon>
        <taxon>Trebouxiales</taxon>
        <taxon>Trebouxiaceae</taxon>
        <taxon>Myrmecia</taxon>
    </lineage>
</organism>
<proteinExistence type="predicted"/>
<dbReference type="SUPFAM" id="SSF48113">
    <property type="entry name" value="Heme-dependent peroxidases"/>
    <property type="match status" value="1"/>
</dbReference>
<dbReference type="Proteomes" id="UP001489004">
    <property type="component" value="Unassembled WGS sequence"/>
</dbReference>
<dbReference type="GO" id="GO:0006952">
    <property type="term" value="P:defense response"/>
    <property type="evidence" value="ECO:0007669"/>
    <property type="project" value="UniProtKB-KW"/>
</dbReference>
<keyword evidence="5" id="KW-0408">Iron</keyword>
<dbReference type="GO" id="GO:0004601">
    <property type="term" value="F:peroxidase activity"/>
    <property type="evidence" value="ECO:0007669"/>
    <property type="project" value="InterPro"/>
</dbReference>
<dbReference type="PANTHER" id="PTHR11903:SF11">
    <property type="entry name" value="ALPHA-DIOXYGENASE 1"/>
    <property type="match status" value="1"/>
</dbReference>
<keyword evidence="1" id="KW-0479">Metal-binding</keyword>
<evidence type="ECO:0000256" key="3">
    <source>
        <dbReference type="ARBA" id="ARBA00022964"/>
    </source>
</evidence>
<dbReference type="Gene3D" id="1.10.640.10">
    <property type="entry name" value="Haem peroxidase domain superfamily, animal type"/>
    <property type="match status" value="1"/>
</dbReference>
<evidence type="ECO:0000256" key="5">
    <source>
        <dbReference type="ARBA" id="ARBA00023004"/>
    </source>
</evidence>
<sequence length="621" mass="70905">MAPVLPQLFDTTNILAATHSFYMAGGPPLILGLVFLAITREFLFSNRVHDYNTPDQLRYKRPEPCGEFCNSCTPLEHKFRTYDGHCNNLNQTGMGMKDMRFGRSALKDPAIKDPGLFEPDPYLVAEKLLKSKDGSRQTAAPYNMWMTSWINFNLHDWIFHDNVDEDPYELRWGPKPSDTFRLRRTKFDSEGFTTNTQTPWWDASQLYGTSAERAAYLRNDDKCEMRLDEHGLLPLGPDGIPEGGFTQNWWSGVEQLHHLFVKEHNYVCAKLRKAYRKMSEDELFETARLVVAATIAKIHTIEWTPALLNNDLLNVSMHQNWIGISKAVMQEELQKLENKKSIKQRLGVDLHAAILKLASNFLPGTGGVGHKTDLHGVPYSLSEDFVSSYRMHPLIPDEFTIDGNKVAAGETVFGKARNIIRKYGLSKLMDAWGHQPPTTLTLHNYPNFLTRVDVPNDDGPRNMAVVDVVRDRERGMVRYNQARRQYGIKPAQTFEEITDNAEWALELKSVYKSVEDVDYLVGCLAESPRPAGYIISNTAFYVFIMNASRRVLCDRFYQEAYNEQSYTKEGLIHVENTNFKALILRHYPELKESVGDVTNAFFDWTGIPKYGPDSQPGHAEL</sequence>
<dbReference type="InterPro" id="IPR037120">
    <property type="entry name" value="Haem_peroxidase_sf_animal"/>
</dbReference>
<evidence type="ECO:0000256" key="1">
    <source>
        <dbReference type="ARBA" id="ARBA00022723"/>
    </source>
</evidence>
<comment type="caution">
    <text evidence="6">The sequence shown here is derived from an EMBL/GenBank/DDBJ whole genome shotgun (WGS) entry which is preliminary data.</text>
</comment>
<dbReference type="AlphaFoldDB" id="A0AAW1PR28"/>
<dbReference type="Pfam" id="PF03098">
    <property type="entry name" value="An_peroxidase"/>
    <property type="match status" value="1"/>
</dbReference>
<keyword evidence="3" id="KW-0223">Dioxygenase</keyword>
<evidence type="ECO:0000313" key="7">
    <source>
        <dbReference type="Proteomes" id="UP001489004"/>
    </source>
</evidence>
<keyword evidence="7" id="KW-1185">Reference proteome</keyword>
<dbReference type="GO" id="GO:0016702">
    <property type="term" value="F:oxidoreductase activity, acting on single donors with incorporation of molecular oxygen, incorporation of two atoms of oxygen"/>
    <property type="evidence" value="ECO:0007669"/>
    <property type="project" value="TreeGrafter"/>
</dbReference>
<dbReference type="GO" id="GO:0006631">
    <property type="term" value="P:fatty acid metabolic process"/>
    <property type="evidence" value="ECO:0007669"/>
    <property type="project" value="UniProtKB-ARBA"/>
</dbReference>
<keyword evidence="2" id="KW-0611">Plant defense</keyword>
<evidence type="ECO:0000256" key="2">
    <source>
        <dbReference type="ARBA" id="ARBA00022821"/>
    </source>
</evidence>
<keyword evidence="4" id="KW-0560">Oxidoreductase</keyword>
<evidence type="ECO:0008006" key="8">
    <source>
        <dbReference type="Google" id="ProtNLM"/>
    </source>
</evidence>
<dbReference type="PANTHER" id="PTHR11903">
    <property type="entry name" value="PROSTAGLANDIN G/H SYNTHASE"/>
    <property type="match status" value="1"/>
</dbReference>
<dbReference type="InterPro" id="IPR019791">
    <property type="entry name" value="Haem_peroxidase_animal"/>
</dbReference>
<dbReference type="InterPro" id="IPR010255">
    <property type="entry name" value="Haem_peroxidase_sf"/>
</dbReference>
<dbReference type="InterPro" id="IPR050783">
    <property type="entry name" value="Oxylipin_biosynth_metab"/>
</dbReference>
<protein>
    <recommendedName>
        <fullName evidence="8">Peroxidase</fullName>
    </recommendedName>
</protein>
<dbReference type="EMBL" id="JALJOR010000009">
    <property type="protein sequence ID" value="KAK9811217.1"/>
    <property type="molecule type" value="Genomic_DNA"/>
</dbReference>
<dbReference type="GO" id="GO:0046872">
    <property type="term" value="F:metal ion binding"/>
    <property type="evidence" value="ECO:0007669"/>
    <property type="project" value="UniProtKB-KW"/>
</dbReference>
<name>A0AAW1PR28_9CHLO</name>
<dbReference type="GO" id="GO:0006979">
    <property type="term" value="P:response to oxidative stress"/>
    <property type="evidence" value="ECO:0007669"/>
    <property type="project" value="InterPro"/>
</dbReference>
<dbReference type="PROSITE" id="PS50292">
    <property type="entry name" value="PEROXIDASE_3"/>
    <property type="match status" value="1"/>
</dbReference>
<evidence type="ECO:0000313" key="6">
    <source>
        <dbReference type="EMBL" id="KAK9811217.1"/>
    </source>
</evidence>
<dbReference type="GO" id="GO:0020037">
    <property type="term" value="F:heme binding"/>
    <property type="evidence" value="ECO:0007669"/>
    <property type="project" value="InterPro"/>
</dbReference>
<gene>
    <name evidence="6" type="ORF">WJX72_000112</name>
</gene>
<reference evidence="6 7" key="1">
    <citation type="journal article" date="2024" name="Nat. Commun.">
        <title>Phylogenomics reveals the evolutionary origins of lichenization in chlorophyte algae.</title>
        <authorList>
            <person name="Puginier C."/>
            <person name="Libourel C."/>
            <person name="Otte J."/>
            <person name="Skaloud P."/>
            <person name="Haon M."/>
            <person name="Grisel S."/>
            <person name="Petersen M."/>
            <person name="Berrin J.G."/>
            <person name="Delaux P.M."/>
            <person name="Dal Grande F."/>
            <person name="Keller J."/>
        </authorList>
    </citation>
    <scope>NUCLEOTIDE SEQUENCE [LARGE SCALE GENOMIC DNA]</scope>
    <source>
        <strain evidence="6 7">SAG 2043</strain>
    </source>
</reference>
<accession>A0AAW1PR28</accession>